<evidence type="ECO:0000313" key="2">
    <source>
        <dbReference type="Proteomes" id="UP001497516"/>
    </source>
</evidence>
<evidence type="ECO:0008006" key="3">
    <source>
        <dbReference type="Google" id="ProtNLM"/>
    </source>
</evidence>
<evidence type="ECO:0000313" key="1">
    <source>
        <dbReference type="EMBL" id="CAL1392345.1"/>
    </source>
</evidence>
<dbReference type="Proteomes" id="UP001497516">
    <property type="component" value="Chromosome 6"/>
</dbReference>
<dbReference type="EMBL" id="OZ034819">
    <property type="protein sequence ID" value="CAL1392345.1"/>
    <property type="molecule type" value="Genomic_DNA"/>
</dbReference>
<organism evidence="1 2">
    <name type="scientific">Linum trigynum</name>
    <dbReference type="NCBI Taxonomy" id="586398"/>
    <lineage>
        <taxon>Eukaryota</taxon>
        <taxon>Viridiplantae</taxon>
        <taxon>Streptophyta</taxon>
        <taxon>Embryophyta</taxon>
        <taxon>Tracheophyta</taxon>
        <taxon>Spermatophyta</taxon>
        <taxon>Magnoliopsida</taxon>
        <taxon>eudicotyledons</taxon>
        <taxon>Gunneridae</taxon>
        <taxon>Pentapetalae</taxon>
        <taxon>rosids</taxon>
        <taxon>fabids</taxon>
        <taxon>Malpighiales</taxon>
        <taxon>Linaceae</taxon>
        <taxon>Linum</taxon>
    </lineage>
</organism>
<reference evidence="1 2" key="1">
    <citation type="submission" date="2024-04" db="EMBL/GenBank/DDBJ databases">
        <authorList>
            <person name="Fracassetti M."/>
        </authorList>
    </citation>
    <scope>NUCLEOTIDE SEQUENCE [LARGE SCALE GENOMIC DNA]</scope>
</reference>
<name>A0AAV2F490_9ROSI</name>
<sequence length="76" mass="7891">MVVASLGSLLLRVGPVTCHLLVVPAVLWFGPKSLPDFPTASASPSPARRVLHGGYPYSSAFPKPLPGALQLLSAGR</sequence>
<dbReference type="AlphaFoldDB" id="A0AAV2F490"/>
<accession>A0AAV2F490</accession>
<keyword evidence="2" id="KW-1185">Reference proteome</keyword>
<proteinExistence type="predicted"/>
<gene>
    <name evidence="1" type="ORF">LTRI10_LOCUS33000</name>
</gene>
<protein>
    <recommendedName>
        <fullName evidence="3">Secreted protein</fullName>
    </recommendedName>
</protein>